<protein>
    <submittedName>
        <fullName evidence="1">Uncharacterized protein</fullName>
    </submittedName>
</protein>
<evidence type="ECO:0000313" key="2">
    <source>
        <dbReference type="Proteomes" id="UP001595843"/>
    </source>
</evidence>
<dbReference type="EMBL" id="JBHSAP010000002">
    <property type="protein sequence ID" value="MFC4075252.1"/>
    <property type="molecule type" value="Genomic_DNA"/>
</dbReference>
<gene>
    <name evidence="1" type="ORF">ACFOUO_00240</name>
</gene>
<sequence length="149" mass="16806">MRSPWSWVAIAVLALIALVGVTTLVGGSENQAETTALAFFKAGWVDGDPKRARGLLDGKEEPDIPLDRRTDETRRMKPDNSPVLLANEELGDTMWGIYIHRPRVGDGLAVTVAKDGDKWRVVKYRYNMASRYEILKQTKPQLEWKEVQP</sequence>
<accession>A0ABV8JEN5</accession>
<evidence type="ECO:0000313" key="1">
    <source>
        <dbReference type="EMBL" id="MFC4075252.1"/>
    </source>
</evidence>
<keyword evidence="2" id="KW-1185">Reference proteome</keyword>
<comment type="caution">
    <text evidence="1">The sequence shown here is derived from an EMBL/GenBank/DDBJ whole genome shotgun (WGS) entry which is preliminary data.</text>
</comment>
<dbReference type="Proteomes" id="UP001595843">
    <property type="component" value="Unassembled WGS sequence"/>
</dbReference>
<proteinExistence type="predicted"/>
<organism evidence="1 2">
    <name type="scientific">Salinithrix halophila</name>
    <dbReference type="NCBI Taxonomy" id="1485204"/>
    <lineage>
        <taxon>Bacteria</taxon>
        <taxon>Bacillati</taxon>
        <taxon>Bacillota</taxon>
        <taxon>Bacilli</taxon>
        <taxon>Bacillales</taxon>
        <taxon>Thermoactinomycetaceae</taxon>
        <taxon>Salinithrix</taxon>
    </lineage>
</organism>
<reference evidence="2" key="1">
    <citation type="journal article" date="2019" name="Int. J. Syst. Evol. Microbiol.">
        <title>The Global Catalogue of Microorganisms (GCM) 10K type strain sequencing project: providing services to taxonomists for standard genome sequencing and annotation.</title>
        <authorList>
            <consortium name="The Broad Institute Genomics Platform"/>
            <consortium name="The Broad Institute Genome Sequencing Center for Infectious Disease"/>
            <person name="Wu L."/>
            <person name="Ma J."/>
        </authorList>
    </citation>
    <scope>NUCLEOTIDE SEQUENCE [LARGE SCALE GENOMIC DNA]</scope>
    <source>
        <strain evidence="2">IBRC-M 10813</strain>
    </source>
</reference>
<name>A0ABV8JEN5_9BACL</name>